<dbReference type="InterPro" id="IPR013087">
    <property type="entry name" value="Znf_C2H2_type"/>
</dbReference>
<feature type="compositionally biased region" description="Polar residues" evidence="2">
    <location>
        <begin position="541"/>
        <end position="570"/>
    </location>
</feature>
<dbReference type="EMBL" id="GDHF01026807">
    <property type="protein sequence ID" value="JAI25507.1"/>
    <property type="molecule type" value="Transcribed_RNA"/>
</dbReference>
<dbReference type="PROSITE" id="PS50157">
    <property type="entry name" value="ZINC_FINGER_C2H2_2"/>
    <property type="match status" value="1"/>
</dbReference>
<feature type="region of interest" description="Disordered" evidence="2">
    <location>
        <begin position="232"/>
        <end position="310"/>
    </location>
</feature>
<dbReference type="GO" id="GO:0008270">
    <property type="term" value="F:zinc ion binding"/>
    <property type="evidence" value="ECO:0007669"/>
    <property type="project" value="UniProtKB-KW"/>
</dbReference>
<feature type="region of interest" description="Disordered" evidence="2">
    <location>
        <begin position="485"/>
        <end position="513"/>
    </location>
</feature>
<name>A0A0K8UFQ8_BACLA</name>
<keyword evidence="3" id="KW-1133">Transmembrane helix</keyword>
<evidence type="ECO:0000313" key="6">
    <source>
        <dbReference type="EMBL" id="JAI50418.1"/>
    </source>
</evidence>
<evidence type="ECO:0000256" key="1">
    <source>
        <dbReference type="PROSITE-ProRule" id="PRU00042"/>
    </source>
</evidence>
<keyword evidence="1" id="KW-0862">Zinc</keyword>
<reference evidence="5" key="1">
    <citation type="submission" date="2015-06" db="EMBL/GenBank/DDBJ databases">
        <authorList>
            <person name="Hoefler B.C."/>
            <person name="Straight P.D."/>
        </authorList>
    </citation>
    <scope>NUCLEOTIDE SEQUENCE</scope>
</reference>
<dbReference type="PROSITE" id="PS00028">
    <property type="entry name" value="ZINC_FINGER_C2H2_1"/>
    <property type="match status" value="1"/>
</dbReference>
<sequence length="640" mass="72751">MSRKYFNIEITLIYFLLLIPWPQTQIIKLLCSKDSSRLVRKIVRSKWTPILDKYSAKLPLECPLHPLRDVFAPCQDAKKRDRPTQWTCRLCGKSFYQERFLDLHFETRHKSIINEAEDAVCLADFCDIMRCEVFQTEESSSLTTSDQHVVTDIEVWGDSLGQNSALAKANTPYLSLIPLRTSSIGGTRASKVQSRQLCQDKIGQNKFKDTVENIIIAEKSKKTTTIIANEPIKNMKMGHADGEHSTGSSTTADHNKAANTQPPPHPRSQKAKKKGSKVQDHNEADEGSPNQPDNSNSPKNENGNIQKTRPSCRAEELSKLKLQCELLVRSCISGLLLTMTDQMFKEMEEEMNRAVCWYLSCERYWEDGPLESRTFPWGLTLILIFVLSTGVCFCYYIIWILFDSEETTINTNQHDYMYQRYQQSGAIKHPHQQQQQQNQAMTSTGMYSGMRQNVAQPYYYQQSVHELYPEPLQYDYRHSPRRYRTESHTQSTSTVADMAGTPHHRHAPTQSHVYQQDILDRRDYTSRPIATTAVTTVGGKTMNSSGGAPKSASTAGLQTSGVTALDSESSMGVAAGGGRHYNTHPRPLTSHHRNSGASQHSLRASSSIQEFMQNDIGQNEHYIYVTYPPDLKKRYFDKYE</sequence>
<feature type="transmembrane region" description="Helical" evidence="3">
    <location>
        <begin position="379"/>
        <end position="402"/>
    </location>
</feature>
<evidence type="ECO:0000259" key="4">
    <source>
        <dbReference type="PROSITE" id="PS50157"/>
    </source>
</evidence>
<evidence type="ECO:0000256" key="2">
    <source>
        <dbReference type="SAM" id="MobiDB-lite"/>
    </source>
</evidence>
<proteinExistence type="predicted"/>
<feature type="region of interest" description="Disordered" evidence="2">
    <location>
        <begin position="537"/>
        <end position="605"/>
    </location>
</feature>
<dbReference type="PANTHER" id="PTHR21385">
    <property type="entry name" value="ZINC FINGER PROTEIN-RELATED"/>
    <property type="match status" value="1"/>
</dbReference>
<keyword evidence="3" id="KW-0812">Transmembrane</keyword>
<evidence type="ECO:0000256" key="3">
    <source>
        <dbReference type="SAM" id="Phobius"/>
    </source>
</evidence>
<accession>A0A0K8UFQ8</accession>
<feature type="transmembrane region" description="Helical" evidence="3">
    <location>
        <begin position="12"/>
        <end position="31"/>
    </location>
</feature>
<dbReference type="PANTHER" id="PTHR21385:SF0">
    <property type="entry name" value="RE51073P"/>
    <property type="match status" value="1"/>
</dbReference>
<dbReference type="EMBL" id="GDHF01001896">
    <property type="protein sequence ID" value="JAI50418.1"/>
    <property type="molecule type" value="Transcribed_RNA"/>
</dbReference>
<feature type="compositionally biased region" description="Polar residues" evidence="2">
    <location>
        <begin position="595"/>
        <end position="605"/>
    </location>
</feature>
<feature type="compositionally biased region" description="Polar residues" evidence="2">
    <location>
        <begin position="288"/>
        <end position="309"/>
    </location>
</feature>
<keyword evidence="3" id="KW-0472">Membrane</keyword>
<feature type="domain" description="C2H2-type" evidence="4">
    <location>
        <begin position="86"/>
        <end position="109"/>
    </location>
</feature>
<feature type="compositionally biased region" description="Polar residues" evidence="2">
    <location>
        <begin position="245"/>
        <end position="260"/>
    </location>
</feature>
<keyword evidence="1" id="KW-0479">Metal-binding</keyword>
<organism evidence="5">
    <name type="scientific">Bactrocera latifrons</name>
    <name type="common">Malaysian fruit fly</name>
    <name type="synonym">Chaetodacus latifrons</name>
    <dbReference type="NCBI Taxonomy" id="174628"/>
    <lineage>
        <taxon>Eukaryota</taxon>
        <taxon>Metazoa</taxon>
        <taxon>Ecdysozoa</taxon>
        <taxon>Arthropoda</taxon>
        <taxon>Hexapoda</taxon>
        <taxon>Insecta</taxon>
        <taxon>Pterygota</taxon>
        <taxon>Neoptera</taxon>
        <taxon>Endopterygota</taxon>
        <taxon>Diptera</taxon>
        <taxon>Brachycera</taxon>
        <taxon>Muscomorpha</taxon>
        <taxon>Tephritoidea</taxon>
        <taxon>Tephritidae</taxon>
        <taxon>Bactrocera</taxon>
        <taxon>Bactrocera</taxon>
    </lineage>
</organism>
<evidence type="ECO:0000313" key="5">
    <source>
        <dbReference type="EMBL" id="JAI25507.1"/>
    </source>
</evidence>
<gene>
    <name evidence="5" type="ORF">c0_g2_i3</name>
    <name evidence="6" type="ORF">c0_g2_i4</name>
</gene>
<keyword evidence="1" id="KW-0863">Zinc-finger</keyword>
<dbReference type="AlphaFoldDB" id="A0A0K8UFQ8"/>
<protein>
    <recommendedName>
        <fullName evidence="4">C2H2-type domain-containing protein</fullName>
    </recommendedName>
</protein>
<dbReference type="OrthoDB" id="4507at2759"/>
<feature type="compositionally biased region" description="Basic residues" evidence="2">
    <location>
        <begin position="267"/>
        <end position="276"/>
    </location>
</feature>